<accession>A0A388LHQ3</accession>
<feature type="compositionally biased region" description="Basic residues" evidence="2">
    <location>
        <begin position="180"/>
        <end position="200"/>
    </location>
</feature>
<name>A0A388LHQ3_CHABU</name>
<feature type="region of interest" description="Disordered" evidence="2">
    <location>
        <begin position="46"/>
        <end position="152"/>
    </location>
</feature>
<keyword evidence="5" id="KW-1185">Reference proteome</keyword>
<dbReference type="InterPro" id="IPR001878">
    <property type="entry name" value="Znf_CCHC"/>
</dbReference>
<evidence type="ECO:0000256" key="2">
    <source>
        <dbReference type="SAM" id="MobiDB-lite"/>
    </source>
</evidence>
<keyword evidence="1" id="KW-0862">Zinc</keyword>
<feature type="compositionally biased region" description="Basic and acidic residues" evidence="2">
    <location>
        <begin position="83"/>
        <end position="95"/>
    </location>
</feature>
<dbReference type="EMBL" id="BFEA01000386">
    <property type="protein sequence ID" value="GBG81775.1"/>
    <property type="molecule type" value="Genomic_DNA"/>
</dbReference>
<dbReference type="Gramene" id="GBG81775">
    <property type="protein sequence ID" value="GBG81775"/>
    <property type="gene ID" value="CBR_g33953"/>
</dbReference>
<gene>
    <name evidence="4" type="ORF">CBR_g33953</name>
</gene>
<keyword evidence="1" id="KW-0479">Metal-binding</keyword>
<evidence type="ECO:0000256" key="1">
    <source>
        <dbReference type="PROSITE-ProRule" id="PRU00047"/>
    </source>
</evidence>
<organism evidence="4 5">
    <name type="scientific">Chara braunii</name>
    <name type="common">Braun's stonewort</name>
    <dbReference type="NCBI Taxonomy" id="69332"/>
    <lineage>
        <taxon>Eukaryota</taxon>
        <taxon>Viridiplantae</taxon>
        <taxon>Streptophyta</taxon>
        <taxon>Charophyceae</taxon>
        <taxon>Charales</taxon>
        <taxon>Characeae</taxon>
        <taxon>Chara</taxon>
    </lineage>
</organism>
<feature type="compositionally biased region" description="Basic residues" evidence="2">
    <location>
        <begin position="131"/>
        <end position="141"/>
    </location>
</feature>
<dbReference type="PROSITE" id="PS50158">
    <property type="entry name" value="ZF_CCHC"/>
    <property type="match status" value="1"/>
</dbReference>
<keyword evidence="1" id="KW-0863">Zinc-finger</keyword>
<dbReference type="SUPFAM" id="SSF57756">
    <property type="entry name" value="Retrovirus zinc finger-like domains"/>
    <property type="match status" value="1"/>
</dbReference>
<feature type="region of interest" description="Disordered" evidence="2">
    <location>
        <begin position="164"/>
        <end position="240"/>
    </location>
</feature>
<feature type="domain" description="CCHC-type" evidence="3">
    <location>
        <begin position="22"/>
        <end position="35"/>
    </location>
</feature>
<feature type="compositionally biased region" description="Basic and acidic residues" evidence="2">
    <location>
        <begin position="142"/>
        <end position="151"/>
    </location>
</feature>
<feature type="compositionally biased region" description="Polar residues" evidence="2">
    <location>
        <begin position="204"/>
        <end position="214"/>
    </location>
</feature>
<comment type="caution">
    <text evidence="4">The sequence shown here is derived from an EMBL/GenBank/DDBJ whole genome shotgun (WGS) entry which is preliminary data.</text>
</comment>
<proteinExistence type="predicted"/>
<dbReference type="AlphaFoldDB" id="A0A388LHQ3"/>
<evidence type="ECO:0000259" key="3">
    <source>
        <dbReference type="PROSITE" id="PS50158"/>
    </source>
</evidence>
<feature type="compositionally biased region" description="Basic and acidic residues" evidence="2">
    <location>
        <begin position="164"/>
        <end position="179"/>
    </location>
</feature>
<dbReference type="Proteomes" id="UP000265515">
    <property type="component" value="Unassembled WGS sequence"/>
</dbReference>
<feature type="compositionally biased region" description="Basic and acidic residues" evidence="2">
    <location>
        <begin position="103"/>
        <end position="130"/>
    </location>
</feature>
<feature type="region of interest" description="Disordered" evidence="2">
    <location>
        <begin position="1"/>
        <end position="20"/>
    </location>
</feature>
<dbReference type="Gene3D" id="4.10.60.10">
    <property type="entry name" value="Zinc finger, CCHC-type"/>
    <property type="match status" value="1"/>
</dbReference>
<dbReference type="GO" id="GO:0003676">
    <property type="term" value="F:nucleic acid binding"/>
    <property type="evidence" value="ECO:0007669"/>
    <property type="project" value="InterPro"/>
</dbReference>
<evidence type="ECO:0000313" key="5">
    <source>
        <dbReference type="Proteomes" id="UP000265515"/>
    </source>
</evidence>
<reference evidence="4 5" key="1">
    <citation type="journal article" date="2018" name="Cell">
        <title>The Chara Genome: Secondary Complexity and Implications for Plant Terrestrialization.</title>
        <authorList>
            <person name="Nishiyama T."/>
            <person name="Sakayama H."/>
            <person name="Vries J.D."/>
            <person name="Buschmann H."/>
            <person name="Saint-Marcoux D."/>
            <person name="Ullrich K.K."/>
            <person name="Haas F.B."/>
            <person name="Vanderstraeten L."/>
            <person name="Becker D."/>
            <person name="Lang D."/>
            <person name="Vosolsobe S."/>
            <person name="Rombauts S."/>
            <person name="Wilhelmsson P.K.I."/>
            <person name="Janitza P."/>
            <person name="Kern R."/>
            <person name="Heyl A."/>
            <person name="Rumpler F."/>
            <person name="Villalobos L.I.A.C."/>
            <person name="Clay J.M."/>
            <person name="Skokan R."/>
            <person name="Toyoda A."/>
            <person name="Suzuki Y."/>
            <person name="Kagoshima H."/>
            <person name="Schijlen E."/>
            <person name="Tajeshwar N."/>
            <person name="Catarino B."/>
            <person name="Hetherington A.J."/>
            <person name="Saltykova A."/>
            <person name="Bonnot C."/>
            <person name="Breuninger H."/>
            <person name="Symeonidi A."/>
            <person name="Radhakrishnan G.V."/>
            <person name="Van Nieuwerburgh F."/>
            <person name="Deforce D."/>
            <person name="Chang C."/>
            <person name="Karol K.G."/>
            <person name="Hedrich R."/>
            <person name="Ulvskov P."/>
            <person name="Glockner G."/>
            <person name="Delwiche C.F."/>
            <person name="Petrasek J."/>
            <person name="Van de Peer Y."/>
            <person name="Friml J."/>
            <person name="Beilby M."/>
            <person name="Dolan L."/>
            <person name="Kohara Y."/>
            <person name="Sugano S."/>
            <person name="Fujiyama A."/>
            <person name="Delaux P.-M."/>
            <person name="Quint M."/>
            <person name="TheiBen G."/>
            <person name="Hagemann M."/>
            <person name="Harholt J."/>
            <person name="Dunand C."/>
            <person name="Zachgo S."/>
            <person name="Langdale J."/>
            <person name="Maumus F."/>
            <person name="Straeten D.V.D."/>
            <person name="Gould S.B."/>
            <person name="Rensing S.A."/>
        </authorList>
    </citation>
    <scope>NUCLEOTIDE SEQUENCE [LARGE SCALE GENOMIC DNA]</scope>
    <source>
        <strain evidence="4 5">S276</strain>
    </source>
</reference>
<sequence>MASASQPSGNGDGEAPRRSQVCYKCKLPGHYARVCGLYWKERFESKTGGELSDGSGSRRNRGRSASPLRRRWEPSKRSPSADSKYHGHNERDSVKDLVSLLVAEREEKERAKREEEERTKQERKTLVKEEKRRKKEKRKKREQQENDERITRIVNMQFSRRWGEAKEEVGLDSSPEYRQERRRHRRASQRARKHRLYRHKSSSDNDVSEISNRTRGLRLTEKRKRAHGMTEEESQSSPVCMLLRQRRIAISDYHRKPSR</sequence>
<dbReference type="GO" id="GO:0008270">
    <property type="term" value="F:zinc ion binding"/>
    <property type="evidence" value="ECO:0007669"/>
    <property type="project" value="UniProtKB-KW"/>
</dbReference>
<dbReference type="InterPro" id="IPR036875">
    <property type="entry name" value="Znf_CCHC_sf"/>
</dbReference>
<evidence type="ECO:0000313" key="4">
    <source>
        <dbReference type="EMBL" id="GBG81775.1"/>
    </source>
</evidence>
<protein>
    <recommendedName>
        <fullName evidence="3">CCHC-type domain-containing protein</fullName>
    </recommendedName>
</protein>